<sequence>MDNDKVSEMAREGLGFVFLGLQFISDRMMNQLIDVALQRRNCQYETWLSICWARAEAMRRGKRCRGIKTRRLRHSPKQAKDTSCRPRFSDEEYIVFFFKEDGAFEVVKNGKVEASNTIDCASRNSPRPANRKDEEEEENYSGPEPPPSSNVEDRPTVSVESSDSNQSDGSTGSFVFPVGQGMDRQSCANAEIRSYGLEKAQGSLHRLSVSVLSILKFDVFFSNFFPMRLD</sequence>
<protein>
    <submittedName>
        <fullName evidence="2">Uncharacterized protein</fullName>
    </submittedName>
</protein>
<feature type="compositionally biased region" description="Polar residues" evidence="1">
    <location>
        <begin position="118"/>
        <end position="127"/>
    </location>
</feature>
<dbReference type="AlphaFoldDB" id="A0A498JTI0"/>
<feature type="region of interest" description="Disordered" evidence="1">
    <location>
        <begin position="118"/>
        <end position="176"/>
    </location>
</feature>
<proteinExistence type="predicted"/>
<evidence type="ECO:0000313" key="3">
    <source>
        <dbReference type="Proteomes" id="UP000290289"/>
    </source>
</evidence>
<keyword evidence="3" id="KW-1185">Reference proteome</keyword>
<accession>A0A498JTI0</accession>
<evidence type="ECO:0000313" key="2">
    <source>
        <dbReference type="EMBL" id="RXH96471.1"/>
    </source>
</evidence>
<gene>
    <name evidence="2" type="ORF">DVH24_008975</name>
</gene>
<dbReference type="Proteomes" id="UP000290289">
    <property type="component" value="Chromosome 6"/>
</dbReference>
<dbReference type="STRING" id="3750.A0A498JTI0"/>
<evidence type="ECO:0000256" key="1">
    <source>
        <dbReference type="SAM" id="MobiDB-lite"/>
    </source>
</evidence>
<feature type="compositionally biased region" description="Polar residues" evidence="1">
    <location>
        <begin position="158"/>
        <end position="173"/>
    </location>
</feature>
<dbReference type="EMBL" id="RDQH01000332">
    <property type="protein sequence ID" value="RXH96471.1"/>
    <property type="molecule type" value="Genomic_DNA"/>
</dbReference>
<comment type="caution">
    <text evidence="2">The sequence shown here is derived from an EMBL/GenBank/DDBJ whole genome shotgun (WGS) entry which is preliminary data.</text>
</comment>
<name>A0A498JTI0_MALDO</name>
<reference evidence="2 3" key="1">
    <citation type="submission" date="2018-10" db="EMBL/GenBank/DDBJ databases">
        <title>A high-quality apple genome assembly.</title>
        <authorList>
            <person name="Hu J."/>
        </authorList>
    </citation>
    <scope>NUCLEOTIDE SEQUENCE [LARGE SCALE GENOMIC DNA]</scope>
    <source>
        <strain evidence="3">cv. HFTH1</strain>
        <tissue evidence="2">Young leaf</tissue>
    </source>
</reference>
<organism evidence="2 3">
    <name type="scientific">Malus domestica</name>
    <name type="common">Apple</name>
    <name type="synonym">Pyrus malus</name>
    <dbReference type="NCBI Taxonomy" id="3750"/>
    <lineage>
        <taxon>Eukaryota</taxon>
        <taxon>Viridiplantae</taxon>
        <taxon>Streptophyta</taxon>
        <taxon>Embryophyta</taxon>
        <taxon>Tracheophyta</taxon>
        <taxon>Spermatophyta</taxon>
        <taxon>Magnoliopsida</taxon>
        <taxon>eudicotyledons</taxon>
        <taxon>Gunneridae</taxon>
        <taxon>Pentapetalae</taxon>
        <taxon>rosids</taxon>
        <taxon>fabids</taxon>
        <taxon>Rosales</taxon>
        <taxon>Rosaceae</taxon>
        <taxon>Amygdaloideae</taxon>
        <taxon>Maleae</taxon>
        <taxon>Malus</taxon>
    </lineage>
</organism>